<protein>
    <submittedName>
        <fullName evidence="2">Uncharacterized protein</fullName>
    </submittedName>
</protein>
<dbReference type="AlphaFoldDB" id="A0A1H4UN56"/>
<gene>
    <name evidence="2" type="ORF">SAMN04489793_2948</name>
</gene>
<name>A0A1H4UN56_TSUTY</name>
<dbReference type="STRING" id="57704.SAMN04489793_2948"/>
<dbReference type="EMBL" id="FNSA01000003">
    <property type="protein sequence ID" value="SEC69731.1"/>
    <property type="molecule type" value="Genomic_DNA"/>
</dbReference>
<keyword evidence="1" id="KW-0175">Coiled coil</keyword>
<dbReference type="Proteomes" id="UP000182241">
    <property type="component" value="Unassembled WGS sequence"/>
</dbReference>
<proteinExistence type="predicted"/>
<feature type="coiled-coil region" evidence="1">
    <location>
        <begin position="253"/>
        <end position="280"/>
    </location>
</feature>
<keyword evidence="3" id="KW-1185">Reference proteome</keyword>
<evidence type="ECO:0000313" key="3">
    <source>
        <dbReference type="Proteomes" id="UP000182241"/>
    </source>
</evidence>
<evidence type="ECO:0000313" key="2">
    <source>
        <dbReference type="EMBL" id="SEC69731.1"/>
    </source>
</evidence>
<evidence type="ECO:0000256" key="1">
    <source>
        <dbReference type="SAM" id="Coils"/>
    </source>
</evidence>
<accession>A0A1H4UN56</accession>
<organism evidence="2 3">
    <name type="scientific">Tsukamurella tyrosinosolvens</name>
    <dbReference type="NCBI Taxonomy" id="57704"/>
    <lineage>
        <taxon>Bacteria</taxon>
        <taxon>Bacillati</taxon>
        <taxon>Actinomycetota</taxon>
        <taxon>Actinomycetes</taxon>
        <taxon>Mycobacteriales</taxon>
        <taxon>Tsukamurellaceae</taxon>
        <taxon>Tsukamurella</taxon>
    </lineage>
</organism>
<sequence length="285" mass="31135">MATQRRRVSVINQVHRQRGFSPPGNAVRVRELLDRRRRGRRERAVPRVIAALNRLEDGDRWETQLLARRDRMLLLLVAAGTRHVQVEAMKCGDLSAADTRGDSIIVRDGADEIEITCELLQGSTSPRRVLEDWIAVRAIQHAVPTTRATQALLEGAAIRGLGEPPAGLPLFTPLDRWCAPPLDDDTLSASAVGAIVTRLLAGEQTRTAPLPARVASSAPENGAPVPEKLAVPTLDPDAFTRGVAARRRALDSLDTVTEALDSVEDRADALLENLMRILDEATSQR</sequence>
<reference evidence="3" key="1">
    <citation type="submission" date="2016-10" db="EMBL/GenBank/DDBJ databases">
        <authorList>
            <person name="Varghese N."/>
            <person name="Submissions S."/>
        </authorList>
    </citation>
    <scope>NUCLEOTIDE SEQUENCE [LARGE SCALE GENOMIC DNA]</scope>
    <source>
        <strain evidence="3">DSM 44234</strain>
    </source>
</reference>